<name>X6N4R4_RETFI</name>
<dbReference type="Proteomes" id="UP000023152">
    <property type="component" value="Unassembled WGS sequence"/>
</dbReference>
<evidence type="ECO:0000313" key="3">
    <source>
        <dbReference type="Proteomes" id="UP000023152"/>
    </source>
</evidence>
<sequence>MHNGVRTETPEPSVEPMPNLAVTLPQSWTNNVNADQTSDSEMASTPLQDKEATPTNPSDWIRLGVPQTKHVVESSSPFGVVQQNTHKYHTLHFFCKDFSVLRFASFHVFDALASPTLHSHSTLVVPQIVSEPLSCTVAMHLCREDSDELPKTLLHCQLSKVLLRVSKSTVSGILNAMEDVANIATQHIVAIQVEEPLLPSIEEMDILDQMAGHIPQQQQQQPGAPSVDAIADTVSHDNEHNHIHSHYKSKVK</sequence>
<feature type="region of interest" description="Disordered" evidence="1">
    <location>
        <begin position="30"/>
        <end position="59"/>
    </location>
</feature>
<feature type="non-terminal residue" evidence="2">
    <location>
        <position position="252"/>
    </location>
</feature>
<reference evidence="2 3" key="1">
    <citation type="journal article" date="2013" name="Curr. Biol.">
        <title>The Genome of the Foraminiferan Reticulomyxa filosa.</title>
        <authorList>
            <person name="Glockner G."/>
            <person name="Hulsmann N."/>
            <person name="Schleicher M."/>
            <person name="Noegel A.A."/>
            <person name="Eichinger L."/>
            <person name="Gallinger C."/>
            <person name="Pawlowski J."/>
            <person name="Sierra R."/>
            <person name="Euteneuer U."/>
            <person name="Pillet L."/>
            <person name="Moustafa A."/>
            <person name="Platzer M."/>
            <person name="Groth M."/>
            <person name="Szafranski K."/>
            <person name="Schliwa M."/>
        </authorList>
    </citation>
    <scope>NUCLEOTIDE SEQUENCE [LARGE SCALE GENOMIC DNA]</scope>
</reference>
<evidence type="ECO:0000256" key="1">
    <source>
        <dbReference type="SAM" id="MobiDB-lite"/>
    </source>
</evidence>
<feature type="compositionally biased region" description="Polar residues" evidence="1">
    <location>
        <begin position="30"/>
        <end position="58"/>
    </location>
</feature>
<gene>
    <name evidence="2" type="ORF">RFI_15924</name>
</gene>
<accession>X6N4R4</accession>
<protein>
    <submittedName>
        <fullName evidence="2">Uncharacterized protein</fullName>
    </submittedName>
</protein>
<keyword evidence="3" id="KW-1185">Reference proteome</keyword>
<proteinExistence type="predicted"/>
<organism evidence="2 3">
    <name type="scientific">Reticulomyxa filosa</name>
    <dbReference type="NCBI Taxonomy" id="46433"/>
    <lineage>
        <taxon>Eukaryota</taxon>
        <taxon>Sar</taxon>
        <taxon>Rhizaria</taxon>
        <taxon>Retaria</taxon>
        <taxon>Foraminifera</taxon>
        <taxon>Monothalamids</taxon>
        <taxon>Reticulomyxidae</taxon>
        <taxon>Reticulomyxa</taxon>
    </lineage>
</organism>
<comment type="caution">
    <text evidence="2">The sequence shown here is derived from an EMBL/GenBank/DDBJ whole genome shotgun (WGS) entry which is preliminary data.</text>
</comment>
<dbReference type="AlphaFoldDB" id="X6N4R4"/>
<dbReference type="EMBL" id="ASPP01011779">
    <property type="protein sequence ID" value="ETO21280.1"/>
    <property type="molecule type" value="Genomic_DNA"/>
</dbReference>
<evidence type="ECO:0000313" key="2">
    <source>
        <dbReference type="EMBL" id="ETO21280.1"/>
    </source>
</evidence>